<reference evidence="1" key="1">
    <citation type="submission" date="2014-05" db="EMBL/GenBank/DDBJ databases">
        <authorList>
            <person name="Chronopoulou M."/>
        </authorList>
    </citation>
    <scope>NUCLEOTIDE SEQUENCE</scope>
    <source>
        <tissue evidence="1">Whole organism</tissue>
    </source>
</reference>
<name>A0A0K2UCM2_LEPSM</name>
<proteinExistence type="predicted"/>
<protein>
    <submittedName>
        <fullName evidence="1">Uncharacterized protein</fullName>
    </submittedName>
</protein>
<sequence>MLTLHWPNWESHCRHTGFKISNFYPRQLVCFLIVVDNDRYSPS</sequence>
<accession>A0A0K2UCM2</accession>
<dbReference type="AlphaFoldDB" id="A0A0K2UCM2"/>
<evidence type="ECO:0000313" key="1">
    <source>
        <dbReference type="EMBL" id="CDW35989.1"/>
    </source>
</evidence>
<dbReference type="EMBL" id="HACA01018628">
    <property type="protein sequence ID" value="CDW35989.1"/>
    <property type="molecule type" value="Transcribed_RNA"/>
</dbReference>
<organism evidence="1">
    <name type="scientific">Lepeophtheirus salmonis</name>
    <name type="common">Salmon louse</name>
    <name type="synonym">Caligus salmonis</name>
    <dbReference type="NCBI Taxonomy" id="72036"/>
    <lineage>
        <taxon>Eukaryota</taxon>
        <taxon>Metazoa</taxon>
        <taxon>Ecdysozoa</taxon>
        <taxon>Arthropoda</taxon>
        <taxon>Crustacea</taxon>
        <taxon>Multicrustacea</taxon>
        <taxon>Hexanauplia</taxon>
        <taxon>Copepoda</taxon>
        <taxon>Siphonostomatoida</taxon>
        <taxon>Caligidae</taxon>
        <taxon>Lepeophtheirus</taxon>
    </lineage>
</organism>